<feature type="transmembrane region" description="Helical" evidence="1">
    <location>
        <begin position="64"/>
        <end position="89"/>
    </location>
</feature>
<dbReference type="InterPro" id="IPR036938">
    <property type="entry name" value="PAP2/HPO_sf"/>
</dbReference>
<dbReference type="SUPFAM" id="SSF48317">
    <property type="entry name" value="Acid phosphatase/Vanadium-dependent haloperoxidase"/>
    <property type="match status" value="1"/>
</dbReference>
<organism evidence="3 4">
    <name type="scientific">Prauserella alba</name>
    <dbReference type="NCBI Taxonomy" id="176898"/>
    <lineage>
        <taxon>Bacteria</taxon>
        <taxon>Bacillati</taxon>
        <taxon>Actinomycetota</taxon>
        <taxon>Actinomycetes</taxon>
        <taxon>Pseudonocardiales</taxon>
        <taxon>Pseudonocardiaceae</taxon>
        <taxon>Prauserella</taxon>
    </lineage>
</organism>
<dbReference type="Pfam" id="PF01569">
    <property type="entry name" value="PAP2"/>
    <property type="match status" value="1"/>
</dbReference>
<dbReference type="PANTHER" id="PTHR14969:SF13">
    <property type="entry name" value="AT30094P"/>
    <property type="match status" value="1"/>
</dbReference>
<sequence length="226" mass="23173">MPAPPTTPSHRPRTGTSRAWQASAGFALLVLFTALGLVARNGTDLDRALSSGLHGVWRTAAGDIAGIAGLVLGPVLPVLLAVALAVAALRHRRSDPHLAGLLVRVLVVLGTCRLVSAVAKPLFTRDRPRQFPDWAFPSGHVTSVAATGFAVWLLAAWTAPHLRRRAAVAAGAAIAVCAASRIVLEVHWLTDTVGAVVGVTGAGLVTAAALRLTPVPPGPPGVQSAP</sequence>
<evidence type="ECO:0000256" key="1">
    <source>
        <dbReference type="SAM" id="Phobius"/>
    </source>
</evidence>
<dbReference type="RefSeq" id="WP_253853111.1">
    <property type="nucleotide sequence ID" value="NZ_BAAALM010000007.1"/>
</dbReference>
<proteinExistence type="predicted"/>
<gene>
    <name evidence="3" type="ORF">GCM10009675_21000</name>
</gene>
<dbReference type="EMBL" id="BAAALM010000007">
    <property type="protein sequence ID" value="GAA1203282.1"/>
    <property type="molecule type" value="Genomic_DNA"/>
</dbReference>
<feature type="transmembrane region" description="Helical" evidence="1">
    <location>
        <begin position="139"/>
        <end position="159"/>
    </location>
</feature>
<dbReference type="InterPro" id="IPR000326">
    <property type="entry name" value="PAP2/HPO"/>
</dbReference>
<dbReference type="Proteomes" id="UP001500467">
    <property type="component" value="Unassembled WGS sequence"/>
</dbReference>
<protein>
    <submittedName>
        <fullName evidence="3">Phosphatase PAP2 family protein</fullName>
    </submittedName>
</protein>
<evidence type="ECO:0000313" key="4">
    <source>
        <dbReference type="Proteomes" id="UP001500467"/>
    </source>
</evidence>
<keyword evidence="1" id="KW-0472">Membrane</keyword>
<evidence type="ECO:0000259" key="2">
    <source>
        <dbReference type="Pfam" id="PF01569"/>
    </source>
</evidence>
<accession>A0ABN1VB45</accession>
<feature type="domain" description="Phosphatidic acid phosphatase type 2/haloperoxidase" evidence="2">
    <location>
        <begin position="104"/>
        <end position="207"/>
    </location>
</feature>
<dbReference type="Gene3D" id="1.20.144.10">
    <property type="entry name" value="Phosphatidic acid phosphatase type 2/haloperoxidase"/>
    <property type="match status" value="1"/>
</dbReference>
<comment type="caution">
    <text evidence="3">The sequence shown here is derived from an EMBL/GenBank/DDBJ whole genome shotgun (WGS) entry which is preliminary data.</text>
</comment>
<keyword evidence="1" id="KW-0812">Transmembrane</keyword>
<evidence type="ECO:0000313" key="3">
    <source>
        <dbReference type="EMBL" id="GAA1203282.1"/>
    </source>
</evidence>
<keyword evidence="1" id="KW-1133">Transmembrane helix</keyword>
<keyword evidence="4" id="KW-1185">Reference proteome</keyword>
<name>A0ABN1VB45_9PSEU</name>
<reference evidence="3 4" key="1">
    <citation type="journal article" date="2019" name="Int. J. Syst. Evol. Microbiol.">
        <title>The Global Catalogue of Microorganisms (GCM) 10K type strain sequencing project: providing services to taxonomists for standard genome sequencing and annotation.</title>
        <authorList>
            <consortium name="The Broad Institute Genomics Platform"/>
            <consortium name="The Broad Institute Genome Sequencing Center for Infectious Disease"/>
            <person name="Wu L."/>
            <person name="Ma J."/>
        </authorList>
    </citation>
    <scope>NUCLEOTIDE SEQUENCE [LARGE SCALE GENOMIC DNA]</scope>
    <source>
        <strain evidence="3 4">JCM 13022</strain>
    </source>
</reference>
<dbReference type="PANTHER" id="PTHR14969">
    <property type="entry name" value="SPHINGOSINE-1-PHOSPHATE PHOSPHOHYDROLASE"/>
    <property type="match status" value="1"/>
</dbReference>
<feature type="transmembrane region" description="Helical" evidence="1">
    <location>
        <begin position="101"/>
        <end position="119"/>
    </location>
</feature>